<evidence type="ECO:0000313" key="2">
    <source>
        <dbReference type="EMBL" id="KAG7664201.1"/>
    </source>
</evidence>
<dbReference type="Proteomes" id="UP000694255">
    <property type="component" value="Unassembled WGS sequence"/>
</dbReference>
<dbReference type="GeneID" id="73469065"/>
<dbReference type="InterPro" id="IPR039340">
    <property type="entry name" value="Tfc4/TFIIIC-102/Sfc4"/>
</dbReference>
<organism evidence="2 3">
    <name type="scientific">[Candida] subhashii</name>
    <dbReference type="NCBI Taxonomy" id="561895"/>
    <lineage>
        <taxon>Eukaryota</taxon>
        <taxon>Fungi</taxon>
        <taxon>Dikarya</taxon>
        <taxon>Ascomycota</taxon>
        <taxon>Saccharomycotina</taxon>
        <taxon>Pichiomycetes</taxon>
        <taxon>Debaryomycetaceae</taxon>
        <taxon>Spathaspora</taxon>
    </lineage>
</organism>
<evidence type="ECO:0000256" key="1">
    <source>
        <dbReference type="PROSITE-ProRule" id="PRU00339"/>
    </source>
</evidence>
<protein>
    <submittedName>
        <fullName evidence="2">TFC4</fullName>
    </submittedName>
</protein>
<proteinExistence type="predicted"/>
<dbReference type="PROSITE" id="PS50005">
    <property type="entry name" value="TPR"/>
    <property type="match status" value="1"/>
</dbReference>
<dbReference type="InterPro" id="IPR019734">
    <property type="entry name" value="TPR_rpt"/>
</dbReference>
<dbReference type="Pfam" id="PF14559">
    <property type="entry name" value="TPR_19"/>
    <property type="match status" value="1"/>
</dbReference>
<dbReference type="PANTHER" id="PTHR23082:SF0">
    <property type="entry name" value="GENERAL TRANSCRIPTION FACTOR 3C POLYPEPTIDE 3"/>
    <property type="match status" value="1"/>
</dbReference>
<accession>A0A8J5UPG9</accession>
<gene>
    <name evidence="2" type="ORF">J8A68_002264</name>
</gene>
<feature type="repeat" description="TPR" evidence="1">
    <location>
        <begin position="464"/>
        <end position="497"/>
    </location>
</feature>
<dbReference type="Pfam" id="PF13431">
    <property type="entry name" value="TPR_17"/>
    <property type="match status" value="1"/>
</dbReference>
<keyword evidence="3" id="KW-1185">Reference proteome</keyword>
<dbReference type="AlphaFoldDB" id="A0A8J5UPG9"/>
<name>A0A8J5UPG9_9ASCO</name>
<dbReference type="EMBL" id="JAGSYN010000103">
    <property type="protein sequence ID" value="KAG7664201.1"/>
    <property type="molecule type" value="Genomic_DNA"/>
</dbReference>
<dbReference type="Pfam" id="PF13432">
    <property type="entry name" value="TPR_16"/>
    <property type="match status" value="1"/>
</dbReference>
<dbReference type="RefSeq" id="XP_049264433.1">
    <property type="nucleotide sequence ID" value="XM_049405995.1"/>
</dbReference>
<dbReference type="SMART" id="SM00028">
    <property type="entry name" value="TPR"/>
    <property type="match status" value="9"/>
</dbReference>
<comment type="caution">
    <text evidence="2">The sequence shown here is derived from an EMBL/GenBank/DDBJ whole genome shotgun (WGS) entry which is preliminary data.</text>
</comment>
<sequence>MSNNVFETEEGKGVVNEANSLQSINGANQLEDEDQQFDELLNEFQNEAEQDDDNEFEDQQLVFDQSDDDDDDFIFGDESEEDDYDENYNFKDALKSAGNFRVRNRREKLSTSAKSYYKRKMMRADNRELDPEVRSNLSKANEAFVRNDIQVAQNLYLEVIKKDPKNFSAYKTLGEIYKQQGKLNECCNYWLLAANIHPWDTQFWGNVAELSAELGHVDQAIYCYGRAITSDVKKSARYILQRALLYKERRQFGKALDGLQKVRILYPADSNIIKQLASVYVEQKRLNDAINLYMKVLDSNIHPDPDNKTSYPAFGWAELNILLELHIQHHSWRIGLNVLKLASRWIQNRTNETFWDENDDDAEYDKERRPAILAKVKDAGLRREAESKFFDLPIDIRFKLGSLRLGLGQKEEAIHHFDFLLEDEEDIADLHFDAGKALEEHGYHEEALTFLTRATLNDEFNESPELINLLGKCFFEVGDYSQAKQAYETLLENEPTNLDFKLALAETLYHLGDDEKAQILIKEVQTANNMSKERKGDQVEDIFEEDEEETNNLSLIKTQIRLRPKSAKLTEQERSEIENLATRKVLEKFGRMERLEESINSGDKTAVAAWMQLAAPLIEMFTSVKNFFPKDKNREFKGIVLYRRKKGMNIDERLARAYNLLEGITQDENYSRHTLTAKTEYRGLTYDQWFYIFAQYAILVSKFEKNNEYANEIVDIAMAGSVFIQDKKKEAFLKLLKLMIGIENDEHNTTVVSYIRYFLVTNQFSPFVCRLFFCCFSSGVYPWETFTSYNHQKFFLRQLKAYDSCALKKKITGMAMVTADVKNVKLTKDHPDLLYLYANLLGGSRSYSSSLVYLNRAYKRYNQDPMICLVMGLLHVHRAMQRLSSNRHIQLLQGISYILEYRDIRAKGATKYELQEIEYNLARLFHMLGLTSLAVPHYDKVLAMHDEFIDDPDYDLSFDAAYNLSLIYNISGNSQYARELTERYLTV</sequence>
<dbReference type="GO" id="GO:0006383">
    <property type="term" value="P:transcription by RNA polymerase III"/>
    <property type="evidence" value="ECO:0007669"/>
    <property type="project" value="InterPro"/>
</dbReference>
<evidence type="ECO:0000313" key="3">
    <source>
        <dbReference type="Proteomes" id="UP000694255"/>
    </source>
</evidence>
<keyword evidence="1" id="KW-0802">TPR repeat</keyword>
<dbReference type="PANTHER" id="PTHR23082">
    <property type="entry name" value="TRANSCRIPTION INITIATION FACTOR IIIC TFIIIC , POLYPEPTIDE 3-RELATED"/>
    <property type="match status" value="1"/>
</dbReference>
<reference evidence="2 3" key="1">
    <citation type="journal article" date="2021" name="DNA Res.">
        <title>Genome analysis of Candida subhashii reveals its hybrid nature and dual mitochondrial genome conformations.</title>
        <authorList>
            <person name="Mixao V."/>
            <person name="Hegedusova E."/>
            <person name="Saus E."/>
            <person name="Pryszcz L.P."/>
            <person name="Cillingova A."/>
            <person name="Nosek J."/>
            <person name="Gabaldon T."/>
        </authorList>
    </citation>
    <scope>NUCLEOTIDE SEQUENCE [LARGE SCALE GENOMIC DNA]</scope>
    <source>
        <strain evidence="2 3">CBS 10753</strain>
    </source>
</reference>
<dbReference type="OrthoDB" id="9991317at2759"/>
<dbReference type="GO" id="GO:0000127">
    <property type="term" value="C:transcription factor TFIIIC complex"/>
    <property type="evidence" value="ECO:0007669"/>
    <property type="project" value="TreeGrafter"/>
</dbReference>